<evidence type="ECO:0000313" key="3">
    <source>
        <dbReference type="EMBL" id="CAE8672100.1"/>
    </source>
</evidence>
<name>A0A813JA96_POLGL</name>
<reference evidence="3" key="1">
    <citation type="submission" date="2021-02" db="EMBL/GenBank/DDBJ databases">
        <authorList>
            <person name="Dougan E. K."/>
            <person name="Rhodes N."/>
            <person name="Thang M."/>
            <person name="Chan C."/>
        </authorList>
    </citation>
    <scope>NUCLEOTIDE SEQUENCE</scope>
</reference>
<sequence length="814" mass="87974">MHLSEFEVCHAEVAQQELLLRQLWADRAERDAASATGCREELPALLAATAAARAELQDCESFARAQENELQACERELVSLQIGHQELRARLSMAEDAAMLWTGTPAASEVQQEALLAELREAETGCHEAAQAWHSLEASADSRLKVLQGETESRRAEALAPLREKVSALLSELCHAEHAPSTLEASVSAELLSERLCSASEHASRLAKHRLDLEQACVAWRSKRLAAQRQVLTLSDQVAQADQGRRALATEVRECRAKDALQAGAMGSALHGLSQRLGQLRESLAHERQCWADSAALSSQTAAEQGQRLEQQCSSQLQHKLQNASQHCEDWLSRNMQTTGAKLESLEISWKQLLASEELWSTSELGAAQAEAETTTAAMVAEETRLQLAAQLLSDQLSAAQADSLRSQREQQWLSVQLQELRQVEGELRLQDTELRESELPHLEGQLRAQNFELQELLQDVSDGSSGAATRRDRLLAELHETRAETAEALYREAASWLDSNAAALAAEAAAAVNFRPFCGIGGAGISGTGAFASGGSPWRPRPSGPEVDVDELLFSGDEGIISVPPTPSDLSPTAGERAKFGGTMDSLGLQGLADLAGGPQVFDPDAFTFREAQGESTGIKPPTADELELKALRSQLCAERSEADRARRPAEAAIARALQLRSQLGAAGPGRVASTSRTLDARLSELEAEVLRLRGERGRLMDRNNGLRSQLGSEISEDPVSQSQLPERGPTGPPRVPLEELNAALRRLTDQNRALRQELAILKPTESPTSGDVAASSADVGLAAGVSPGFGLVRSRLSSAQQKRQERQRPARA</sequence>
<organism evidence="3 4">
    <name type="scientific">Polarella glacialis</name>
    <name type="common">Dinoflagellate</name>
    <dbReference type="NCBI Taxonomy" id="89957"/>
    <lineage>
        <taxon>Eukaryota</taxon>
        <taxon>Sar</taxon>
        <taxon>Alveolata</taxon>
        <taxon>Dinophyceae</taxon>
        <taxon>Suessiales</taxon>
        <taxon>Suessiaceae</taxon>
        <taxon>Polarella</taxon>
    </lineage>
</organism>
<feature type="coiled-coil region" evidence="1">
    <location>
        <begin position="56"/>
        <end position="90"/>
    </location>
</feature>
<evidence type="ECO:0000313" key="4">
    <source>
        <dbReference type="Proteomes" id="UP000626109"/>
    </source>
</evidence>
<proteinExistence type="predicted"/>
<gene>
    <name evidence="3" type="ORF">PGLA2088_LOCUS17885</name>
</gene>
<dbReference type="AlphaFoldDB" id="A0A813JA96"/>
<feature type="region of interest" description="Disordered" evidence="2">
    <location>
        <begin position="703"/>
        <end position="738"/>
    </location>
</feature>
<dbReference type="Proteomes" id="UP000626109">
    <property type="component" value="Unassembled WGS sequence"/>
</dbReference>
<feature type="compositionally biased region" description="Polar residues" evidence="2">
    <location>
        <begin position="707"/>
        <end position="726"/>
    </location>
</feature>
<dbReference type="EMBL" id="CAJNNW010024369">
    <property type="protein sequence ID" value="CAE8672100.1"/>
    <property type="molecule type" value="Genomic_DNA"/>
</dbReference>
<keyword evidence="1" id="KW-0175">Coiled coil</keyword>
<dbReference type="PANTHER" id="PTHR23159">
    <property type="entry name" value="CENTROSOMAL PROTEIN 2"/>
    <property type="match status" value="1"/>
</dbReference>
<evidence type="ECO:0000256" key="1">
    <source>
        <dbReference type="SAM" id="Coils"/>
    </source>
</evidence>
<accession>A0A813JA96</accession>
<evidence type="ECO:0000256" key="2">
    <source>
        <dbReference type="SAM" id="MobiDB-lite"/>
    </source>
</evidence>
<dbReference type="PANTHER" id="PTHR23159:SF31">
    <property type="entry name" value="CENTROSOME-ASSOCIATED PROTEIN CEP250 ISOFORM X1"/>
    <property type="match status" value="1"/>
</dbReference>
<comment type="caution">
    <text evidence="3">The sequence shown here is derived from an EMBL/GenBank/DDBJ whole genome shotgun (WGS) entry which is preliminary data.</text>
</comment>
<protein>
    <submittedName>
        <fullName evidence="3">Uncharacterized protein</fullName>
    </submittedName>
</protein>